<comment type="caution">
    <text evidence="1">The sequence shown here is derived from an EMBL/GenBank/DDBJ whole genome shotgun (WGS) entry which is preliminary data.</text>
</comment>
<gene>
    <name evidence="1" type="ORF">B4135_1625</name>
</gene>
<organism evidence="1 2">
    <name type="scientific">Caldibacillus debilis</name>
    <dbReference type="NCBI Taxonomy" id="301148"/>
    <lineage>
        <taxon>Bacteria</taxon>
        <taxon>Bacillati</taxon>
        <taxon>Bacillota</taxon>
        <taxon>Bacilli</taxon>
        <taxon>Bacillales</taxon>
        <taxon>Bacillaceae</taxon>
        <taxon>Caldibacillus</taxon>
    </lineage>
</organism>
<dbReference type="AlphaFoldDB" id="A0A150MAN6"/>
<dbReference type="Proteomes" id="UP000075683">
    <property type="component" value="Unassembled WGS sequence"/>
</dbReference>
<evidence type="ECO:0000313" key="2">
    <source>
        <dbReference type="Proteomes" id="UP000075683"/>
    </source>
</evidence>
<reference evidence="1 2" key="1">
    <citation type="submission" date="2016-01" db="EMBL/GenBank/DDBJ databases">
        <title>Draft Genome Sequences of Seven Thermophilic Sporeformers Isolated from Foods.</title>
        <authorList>
            <person name="Berendsen E.M."/>
            <person name="Wells-Bennik M.H."/>
            <person name="Krawcyk A.O."/>
            <person name="De Jong A."/>
            <person name="Holsappel S."/>
            <person name="Eijlander R.T."/>
            <person name="Kuipers O.P."/>
        </authorList>
    </citation>
    <scope>NUCLEOTIDE SEQUENCE [LARGE SCALE GENOMIC DNA]</scope>
    <source>
        <strain evidence="1 2">B4135</strain>
    </source>
</reference>
<dbReference type="EMBL" id="LQYT01000017">
    <property type="protein sequence ID" value="KYD21617.1"/>
    <property type="molecule type" value="Genomic_DNA"/>
</dbReference>
<dbReference type="STRING" id="301148.B4135_1625"/>
<name>A0A150MAN6_9BACI</name>
<protein>
    <submittedName>
        <fullName evidence="1">Uncharacterized protein</fullName>
    </submittedName>
</protein>
<accession>A0A150MAN6</accession>
<evidence type="ECO:0000313" key="1">
    <source>
        <dbReference type="EMBL" id="KYD21617.1"/>
    </source>
</evidence>
<sequence>MKIPKGSGDLRRTGTRSATGFPLLLPLAAPGTAALRYLRGTGEGKRPAVPPVFADGPDAARLRIHFGKLPGGWGDHHQVPVCAKPARRAAA</sequence>
<proteinExistence type="predicted"/>